<evidence type="ECO:0000313" key="5">
    <source>
        <dbReference type="Proteomes" id="UP001186944"/>
    </source>
</evidence>
<comment type="caution">
    <text evidence="4">The sequence shown here is derived from an EMBL/GenBank/DDBJ whole genome shotgun (WGS) entry which is preliminary data.</text>
</comment>
<evidence type="ECO:0000313" key="4">
    <source>
        <dbReference type="EMBL" id="KAK3093517.1"/>
    </source>
</evidence>
<evidence type="ECO:0008006" key="6">
    <source>
        <dbReference type="Google" id="ProtNLM"/>
    </source>
</evidence>
<dbReference type="AlphaFoldDB" id="A0AA88XX68"/>
<feature type="region of interest" description="Disordered" evidence="3">
    <location>
        <begin position="1"/>
        <end position="25"/>
    </location>
</feature>
<dbReference type="GO" id="GO:0000423">
    <property type="term" value="P:mitophagy"/>
    <property type="evidence" value="ECO:0007669"/>
    <property type="project" value="TreeGrafter"/>
</dbReference>
<dbReference type="GO" id="GO:0097632">
    <property type="term" value="C:extrinsic component of phagophore assembly site membrane"/>
    <property type="evidence" value="ECO:0007669"/>
    <property type="project" value="TreeGrafter"/>
</dbReference>
<dbReference type="GO" id="GO:0009267">
    <property type="term" value="P:cellular response to starvation"/>
    <property type="evidence" value="ECO:0007669"/>
    <property type="project" value="TreeGrafter"/>
</dbReference>
<organism evidence="4 5">
    <name type="scientific">Pinctada imbricata</name>
    <name type="common">Atlantic pearl-oyster</name>
    <name type="synonym">Pinctada martensii</name>
    <dbReference type="NCBI Taxonomy" id="66713"/>
    <lineage>
        <taxon>Eukaryota</taxon>
        <taxon>Metazoa</taxon>
        <taxon>Spiralia</taxon>
        <taxon>Lophotrochozoa</taxon>
        <taxon>Mollusca</taxon>
        <taxon>Bivalvia</taxon>
        <taxon>Autobranchia</taxon>
        <taxon>Pteriomorphia</taxon>
        <taxon>Pterioida</taxon>
        <taxon>Pterioidea</taxon>
        <taxon>Pteriidae</taxon>
        <taxon>Pinctada</taxon>
    </lineage>
</organism>
<keyword evidence="5" id="KW-1185">Reference proteome</keyword>
<dbReference type="GO" id="GO:0043495">
    <property type="term" value="F:protein-membrane adaptor activity"/>
    <property type="evidence" value="ECO:0007669"/>
    <property type="project" value="TreeGrafter"/>
</dbReference>
<feature type="compositionally biased region" description="Polar residues" evidence="3">
    <location>
        <begin position="1"/>
        <end position="12"/>
    </location>
</feature>
<feature type="coiled-coil region" evidence="2">
    <location>
        <begin position="106"/>
        <end position="140"/>
    </location>
</feature>
<protein>
    <recommendedName>
        <fullName evidence="6">Beclin 1-associated autophagy-related key regulator</fullName>
    </recommendedName>
</protein>
<keyword evidence="1 2" id="KW-0175">Coiled coil</keyword>
<sequence length="479" mass="53680">MAASSSCESNLAPTEFDVSSSSGSSSGLSVAVERCPLCDCSKKPFFCRTCINNGLFVHSKGSFPVRFTDKQHQLEWLEKEKHVVLQRYMYINMLYNINNFSQRAELDLCKEKIKLLKHAIVEARNNVVRAKHSLEKSRKDNYTRSMKARKHAEKKQKIQEYIQTTKKAIQLKEDVLRSTTENLAQERREQINILTQLIFPVEEVKLCSESDMAVSTVSALREASHTAYVRGHWVYTDGSGEAQYRIVEPTLPCSGDYSAYHLWVAANHESGVNPDNSLCNPGHRISAGLCYSSQLMSILSHILDVRLPRKQPYSEFCINELAEKPFNDCVARLNQNVLYLCFSQGICDREELDPRNTLQNLAVLITNEAVGRNCSFEINQDLMESIEGSVILQEEDSDATTADESPDLAGEWEEVHDEFSDNYDTIVPSRGAGYSSALASIQTMSYPNAPSETSQLTASGFVTSAASSLMSLFRGGDKR</sequence>
<evidence type="ECO:0000256" key="2">
    <source>
        <dbReference type="SAM" id="Coils"/>
    </source>
</evidence>
<dbReference type="GO" id="GO:0035032">
    <property type="term" value="C:phosphatidylinositol 3-kinase complex, class III"/>
    <property type="evidence" value="ECO:0007669"/>
    <property type="project" value="TreeGrafter"/>
</dbReference>
<dbReference type="PANTHER" id="PTHR13664">
    <property type="entry name" value="BECLIN 1-ASSOCIATED AUTOPHAGY-RELATED KEY REGULATOR"/>
    <property type="match status" value="1"/>
</dbReference>
<dbReference type="Proteomes" id="UP001186944">
    <property type="component" value="Unassembled WGS sequence"/>
</dbReference>
<evidence type="ECO:0000256" key="3">
    <source>
        <dbReference type="SAM" id="MobiDB-lite"/>
    </source>
</evidence>
<dbReference type="GO" id="GO:0035014">
    <property type="term" value="F:phosphatidylinositol 3-kinase regulator activity"/>
    <property type="evidence" value="ECO:0007669"/>
    <property type="project" value="TreeGrafter"/>
</dbReference>
<dbReference type="PANTHER" id="PTHR13664:SF0">
    <property type="entry name" value="BECLIN 1-ASSOCIATED AUTOPHAGY-RELATED KEY REGULATOR"/>
    <property type="match status" value="1"/>
</dbReference>
<dbReference type="InterPro" id="IPR018791">
    <property type="entry name" value="UV_resistance/autophagy_Atg14"/>
</dbReference>
<gene>
    <name evidence="4" type="ORF">FSP39_016691</name>
</gene>
<dbReference type="GO" id="GO:0097629">
    <property type="term" value="C:extrinsic component of omegasome membrane"/>
    <property type="evidence" value="ECO:0007669"/>
    <property type="project" value="TreeGrafter"/>
</dbReference>
<dbReference type="GO" id="GO:0016240">
    <property type="term" value="P:autophagosome membrane docking"/>
    <property type="evidence" value="ECO:0007669"/>
    <property type="project" value="TreeGrafter"/>
</dbReference>
<proteinExistence type="predicted"/>
<reference evidence="4" key="1">
    <citation type="submission" date="2019-08" db="EMBL/GenBank/DDBJ databases">
        <title>The improved chromosome-level genome for the pearl oyster Pinctada fucata martensii using PacBio sequencing and Hi-C.</title>
        <authorList>
            <person name="Zheng Z."/>
        </authorList>
    </citation>
    <scope>NUCLEOTIDE SEQUENCE</scope>
    <source>
        <strain evidence="4">ZZ-2019</strain>
        <tissue evidence="4">Adductor muscle</tissue>
    </source>
</reference>
<dbReference type="Pfam" id="PF10186">
    <property type="entry name" value="ATG14"/>
    <property type="match status" value="1"/>
</dbReference>
<accession>A0AA88XX68</accession>
<dbReference type="EMBL" id="VSWD01000009">
    <property type="protein sequence ID" value="KAK3093517.1"/>
    <property type="molecule type" value="Genomic_DNA"/>
</dbReference>
<name>A0AA88XX68_PINIB</name>
<dbReference type="GO" id="GO:0000045">
    <property type="term" value="P:autophagosome assembly"/>
    <property type="evidence" value="ECO:0007669"/>
    <property type="project" value="TreeGrafter"/>
</dbReference>
<dbReference type="GO" id="GO:0005776">
    <property type="term" value="C:autophagosome"/>
    <property type="evidence" value="ECO:0007669"/>
    <property type="project" value="TreeGrafter"/>
</dbReference>
<evidence type="ECO:0000256" key="1">
    <source>
        <dbReference type="ARBA" id="ARBA00023054"/>
    </source>
</evidence>